<evidence type="ECO:0000256" key="11">
    <source>
        <dbReference type="ARBA" id="ARBA00022989"/>
    </source>
</evidence>
<dbReference type="Proteomes" id="UP000000492">
    <property type="component" value="Chromosome"/>
</dbReference>
<dbReference type="PROSITE" id="PS00379">
    <property type="entry name" value="CDP_ALCOHOL_P_TRANSF"/>
    <property type="match status" value="1"/>
</dbReference>
<keyword evidence="17" id="KW-0444">Lipid biosynthesis</keyword>
<dbReference type="HOGENOM" id="CLU_080384_0_1_11"/>
<feature type="binding site" evidence="17">
    <location>
        <position position="58"/>
    </location>
    <ligand>
        <name>Mg(2+)</name>
        <dbReference type="ChEBI" id="CHEBI:18420"/>
        <label>1</label>
    </ligand>
</feature>
<comment type="pathway">
    <text evidence="2 17">Phospholipid metabolism; phosphatidylinositol phosphate biosynthesis.</text>
</comment>
<evidence type="ECO:0000256" key="13">
    <source>
        <dbReference type="ARBA" id="ARBA00023935"/>
    </source>
</evidence>
<dbReference type="NCBIfam" id="NF045883">
    <property type="entry name" value="PIPSynth"/>
    <property type="match status" value="1"/>
</dbReference>
<feature type="binding site" evidence="17">
    <location>
        <position position="58"/>
    </location>
    <ligand>
        <name>Mg(2+)</name>
        <dbReference type="ChEBI" id="CHEBI:18420"/>
        <label>2</label>
    </ligand>
</feature>
<feature type="binding site" evidence="17">
    <location>
        <position position="37"/>
    </location>
    <ligand>
        <name>Mg(2+)</name>
        <dbReference type="ChEBI" id="CHEBI:18420"/>
        <label>1</label>
    </ligand>
</feature>
<comment type="subunit">
    <text evidence="5 17">Homodimer.</text>
</comment>
<dbReference type="GO" id="GO:0005886">
    <property type="term" value="C:plasma membrane"/>
    <property type="evidence" value="ECO:0007669"/>
    <property type="project" value="UniProtKB-SubCell"/>
</dbReference>
<evidence type="ECO:0000256" key="4">
    <source>
        <dbReference type="ARBA" id="ARBA00010441"/>
    </source>
</evidence>
<keyword evidence="20" id="KW-1185">Reference proteome</keyword>
<keyword evidence="7 17" id="KW-0808">Transferase</keyword>
<dbReference type="GO" id="GO:0008654">
    <property type="term" value="P:phospholipid biosynthetic process"/>
    <property type="evidence" value="ECO:0007669"/>
    <property type="project" value="UniProtKB-UniRule"/>
</dbReference>
<dbReference type="Gene3D" id="1.20.120.1760">
    <property type="match status" value="1"/>
</dbReference>
<comment type="pathway">
    <text evidence="3">Lipid metabolism.</text>
</comment>
<gene>
    <name evidence="19" type="primary">pgsA2</name>
    <name evidence="19" type="ordered locus">CRES_1146</name>
</gene>
<evidence type="ECO:0000256" key="1">
    <source>
        <dbReference type="ARBA" id="ARBA00004651"/>
    </source>
</evidence>
<evidence type="ECO:0000256" key="16">
    <source>
        <dbReference type="ARBA" id="ARBA00048865"/>
    </source>
</evidence>
<dbReference type="InterPro" id="IPR000462">
    <property type="entry name" value="CDP-OH_P_trans"/>
</dbReference>
<dbReference type="EMBL" id="CP002857">
    <property type="protein sequence ID" value="AEI09501.1"/>
    <property type="molecule type" value="Genomic_DNA"/>
</dbReference>
<feature type="binding site" evidence="17">
    <location>
        <position position="41"/>
    </location>
    <ligand>
        <name>a CDP-1,2-diacyl-sn-glycerol</name>
        <dbReference type="ChEBI" id="CHEBI:58332"/>
    </ligand>
</feature>
<evidence type="ECO:0000256" key="3">
    <source>
        <dbReference type="ARBA" id="ARBA00005189"/>
    </source>
</evidence>
<dbReference type="AlphaFoldDB" id="F8DXJ2"/>
<keyword evidence="17" id="KW-0443">Lipid metabolism</keyword>
<dbReference type="HAMAP" id="MF_02241">
    <property type="entry name" value="PIP_synthase"/>
    <property type="match status" value="1"/>
</dbReference>
<evidence type="ECO:0000256" key="10">
    <source>
        <dbReference type="ARBA" id="ARBA00022842"/>
    </source>
</evidence>
<dbReference type="Pfam" id="PF01066">
    <property type="entry name" value="CDP-OH_P_transf"/>
    <property type="match status" value="1"/>
</dbReference>
<dbReference type="GO" id="GO:0000287">
    <property type="term" value="F:magnesium ion binding"/>
    <property type="evidence" value="ECO:0007669"/>
    <property type="project" value="UniProtKB-UniRule"/>
</dbReference>
<evidence type="ECO:0000256" key="17">
    <source>
        <dbReference type="HAMAP-Rule" id="MF_02241"/>
    </source>
</evidence>
<evidence type="ECO:0000256" key="8">
    <source>
        <dbReference type="ARBA" id="ARBA00022692"/>
    </source>
</evidence>
<dbReference type="STRING" id="662755.CRES_1146"/>
<name>F8DXJ2_CORRG</name>
<feature type="active site" description="Proton acceptor" evidence="17">
    <location>
        <position position="62"/>
    </location>
</feature>
<keyword evidence="12 17" id="KW-0472">Membrane</keyword>
<organism evidence="19 20">
    <name type="scientific">Corynebacterium resistens (strain DSM 45100 / JCM 12819 / GTC 2026 / SICGH 158)</name>
    <dbReference type="NCBI Taxonomy" id="662755"/>
    <lineage>
        <taxon>Bacteria</taxon>
        <taxon>Bacillati</taxon>
        <taxon>Actinomycetota</taxon>
        <taxon>Actinomycetes</taxon>
        <taxon>Mycobacteriales</taxon>
        <taxon>Corynebacteriaceae</taxon>
        <taxon>Corynebacterium</taxon>
    </lineage>
</organism>
<feature type="transmembrane region" description="Helical" evidence="17">
    <location>
        <begin position="85"/>
        <end position="106"/>
    </location>
</feature>
<dbReference type="UniPathway" id="UPA00220"/>
<evidence type="ECO:0000256" key="6">
    <source>
        <dbReference type="ARBA" id="ARBA00022475"/>
    </source>
</evidence>
<keyword evidence="11 17" id="KW-1133">Transmembrane helix</keyword>
<dbReference type="KEGG" id="crd:CRES_1146"/>
<comment type="catalytic activity">
    <reaction evidence="13 17">
        <text>1,2-di-(9Z-octadecenoyl)-sn-glycero-3-cytidine-5'-diphosphate + 1D-myo-inositol 3-phosphate = 1,2-di-(9Z-octadecenoyl)-sn-glycero-3-phospho-(1D-myo-inositol-3-phosphate) + CMP + H(+)</text>
        <dbReference type="Rhea" id="RHEA:61216"/>
        <dbReference type="ChEBI" id="CHEBI:15378"/>
        <dbReference type="ChEBI" id="CHEBI:58401"/>
        <dbReference type="ChEBI" id="CHEBI:60377"/>
        <dbReference type="ChEBI" id="CHEBI:85356"/>
        <dbReference type="ChEBI" id="CHEBI:144472"/>
    </reaction>
</comment>
<keyword evidence="17" id="KW-1208">Phospholipid metabolism</keyword>
<evidence type="ECO:0000256" key="12">
    <source>
        <dbReference type="ARBA" id="ARBA00023136"/>
    </source>
</evidence>
<protein>
    <recommendedName>
        <fullName evidence="14 17">Phosphatidylinositol phosphate synthase</fullName>
        <shortName evidence="17">PIP synthase</shortName>
        <ecNumber evidence="17">2.7.8.-</ecNumber>
    </recommendedName>
    <alternativeName>
        <fullName evidence="15 17">CDP-diacylglycerol--D-myo-inositol-3-phosphate 3-phosphatidyltransferase</fullName>
    </alternativeName>
</protein>
<reference evidence="19 20" key="1">
    <citation type="journal article" date="2012" name="BMC Genomics">
        <title>Complete genome sequence, lifestyle, and multi-drug resistance of the human pathogen Corynebacterium resistens DSM 45100 isolated from blood samples of a leukemia patient.</title>
        <authorList>
            <person name="Schroder J."/>
            <person name="Maus I."/>
            <person name="Meyer K."/>
            <person name="Wordemann S."/>
            <person name="Blom J."/>
            <person name="Jaenicke S."/>
            <person name="Schneider J."/>
            <person name="Trost E."/>
            <person name="Tauch A."/>
        </authorList>
    </citation>
    <scope>NUCLEOTIDE SEQUENCE [LARGE SCALE GENOMIC DNA]</scope>
    <source>
        <strain evidence="20">DSM 45100 / JCM 12819 / CCUG 50093 / GTC 2026 / SICGH 158</strain>
    </source>
</reference>
<keyword evidence="9 17" id="KW-0479">Metal-binding</keyword>
<keyword evidence="8 17" id="KW-0812">Transmembrane</keyword>
<dbReference type="InterPro" id="IPR043130">
    <property type="entry name" value="CDP-OH_PTrfase_TM_dom"/>
</dbReference>
<comment type="function">
    <text evidence="17">Catalyzes the conjugation of the 1'-hydroxyl group of D-myo-inositol-3-phosphate (also named L-myo-inositol-1-phosphate) with a lipid tail of cytidine diphosphate diacylglycerol (CDP-DAG), forming phosphatidylinositol phosphate (PIP) and CMP. PIP is a precursor of phosphatidylinositol (PI) which is an essential lipid required for cell wall formation.</text>
</comment>
<proteinExistence type="inferred from homology"/>
<evidence type="ECO:0000256" key="5">
    <source>
        <dbReference type="ARBA" id="ARBA00011738"/>
    </source>
</evidence>
<comment type="subcellular location">
    <subcellularLocation>
        <location evidence="1 17">Cell membrane</location>
        <topology evidence="1 17">Multi-pass membrane protein</topology>
    </subcellularLocation>
</comment>
<evidence type="ECO:0000256" key="9">
    <source>
        <dbReference type="ARBA" id="ARBA00022723"/>
    </source>
</evidence>
<evidence type="ECO:0000256" key="18">
    <source>
        <dbReference type="RuleBase" id="RU003750"/>
    </source>
</evidence>
<comment type="similarity">
    <text evidence="4 17 18">Belongs to the CDP-alcohol phosphatidyltransferase class-I family.</text>
</comment>
<dbReference type="GO" id="GO:0016780">
    <property type="term" value="F:phosphotransferase activity, for other substituted phosphate groups"/>
    <property type="evidence" value="ECO:0007669"/>
    <property type="project" value="UniProtKB-UniRule"/>
</dbReference>
<evidence type="ECO:0000256" key="15">
    <source>
        <dbReference type="ARBA" id="ARBA00033137"/>
    </source>
</evidence>
<feature type="binding site" evidence="17">
    <location>
        <position position="51"/>
    </location>
    <ligand>
        <name>a CDP-1,2-diacyl-sn-glycerol</name>
        <dbReference type="ChEBI" id="CHEBI:58332"/>
    </ligand>
</feature>
<evidence type="ECO:0000313" key="19">
    <source>
        <dbReference type="EMBL" id="AEI09501.1"/>
    </source>
</evidence>
<keyword evidence="6 17" id="KW-1003">Cell membrane</keyword>
<dbReference type="eggNOG" id="COG0558">
    <property type="taxonomic scope" value="Bacteria"/>
</dbReference>
<evidence type="ECO:0000313" key="20">
    <source>
        <dbReference type="Proteomes" id="UP000000492"/>
    </source>
</evidence>
<comment type="caution">
    <text evidence="17">Lacks conserved residue(s) required for the propagation of feature annotation.</text>
</comment>
<comment type="catalytic activity">
    <reaction evidence="16 17">
        <text>a CDP-1,2-diacyl-sn-glycerol + 1D-myo-inositol 3-phosphate = a 1,2-diacyl-sn-glycero-3-phospho-(1D-myo-inositol-3-phosphate) + CMP + H(+)</text>
        <dbReference type="Rhea" id="RHEA:60504"/>
        <dbReference type="ChEBI" id="CHEBI:15378"/>
        <dbReference type="ChEBI" id="CHEBI:58088"/>
        <dbReference type="ChEBI" id="CHEBI:58332"/>
        <dbReference type="ChEBI" id="CHEBI:58401"/>
        <dbReference type="ChEBI" id="CHEBI:60377"/>
    </reaction>
</comment>
<keyword evidence="17" id="KW-0594">Phospholipid biosynthesis</keyword>
<feature type="transmembrane region" description="Helical" evidence="17">
    <location>
        <begin position="126"/>
        <end position="152"/>
    </location>
</feature>
<sequence>MVTIAGTILAVAFAVWLIPSGHLFAAAALIGLTVATDMVDGTMARMQGGGTKFGAVLDATCDRLSDGAIFAGLAIYFVLHDPGEVALLSATLLILVCSQVTSYVKARAEASDIKVVGGLIERPERLIIGLVAIGLHGLGLPYILAIGLWTLAAGSAYTVIERLIITARADNATETIAAPVGAREFSKPEGTH</sequence>
<evidence type="ECO:0000256" key="7">
    <source>
        <dbReference type="ARBA" id="ARBA00022679"/>
    </source>
</evidence>
<comment type="cofactor">
    <cofactor evidence="17">
        <name>Mg(2+)</name>
        <dbReference type="ChEBI" id="CHEBI:18420"/>
    </cofactor>
    <text evidence="17">Contains a di-nuclear catalytic Mg(2+) center.</text>
</comment>
<dbReference type="InterPro" id="IPR048254">
    <property type="entry name" value="CDP_ALCOHOL_P_TRANSF_CS"/>
</dbReference>
<dbReference type="InterPro" id="IPR044268">
    <property type="entry name" value="PIP_synthase_PgsA1"/>
</dbReference>
<feature type="binding site" evidence="17">
    <location>
        <position position="62"/>
    </location>
    <ligand>
        <name>Mg(2+)</name>
        <dbReference type="ChEBI" id="CHEBI:18420"/>
        <label>2</label>
    </ligand>
</feature>
<evidence type="ECO:0000256" key="14">
    <source>
        <dbReference type="ARBA" id="ARBA00024082"/>
    </source>
</evidence>
<evidence type="ECO:0000256" key="2">
    <source>
        <dbReference type="ARBA" id="ARBA00004805"/>
    </source>
</evidence>
<keyword evidence="10 17" id="KW-0460">Magnesium</keyword>
<feature type="binding site" evidence="17">
    <location>
        <position position="40"/>
    </location>
    <ligand>
        <name>Mg(2+)</name>
        <dbReference type="ChEBI" id="CHEBI:18420"/>
        <label>1</label>
    </ligand>
</feature>
<feature type="binding site" evidence="17">
    <location>
        <position position="45"/>
    </location>
    <ligand>
        <name>a CDP-1,2-diacyl-sn-glycerol</name>
        <dbReference type="ChEBI" id="CHEBI:58332"/>
    </ligand>
</feature>
<feature type="binding site" evidence="17">
    <location>
        <position position="37"/>
    </location>
    <ligand>
        <name>Mg(2+)</name>
        <dbReference type="ChEBI" id="CHEBI:18420"/>
        <label>2</label>
    </ligand>
</feature>
<accession>F8DXJ2</accession>
<dbReference type="EC" id="2.7.8.-" evidence="17"/>